<reference evidence="2 3" key="1">
    <citation type="submission" date="2012-12" db="EMBL/GenBank/DDBJ databases">
        <title>Genome assembly of Fulvivirga imtechensis AK7.</title>
        <authorList>
            <person name="Nupur N."/>
            <person name="Khatri I."/>
            <person name="Kumar R."/>
            <person name="Subramanian S."/>
            <person name="Pinnaka A."/>
        </authorList>
    </citation>
    <scope>NUCLEOTIDE SEQUENCE [LARGE SCALE GENOMIC DNA]</scope>
    <source>
        <strain evidence="2 3">AK7</strain>
    </source>
</reference>
<dbReference type="EMBL" id="AMZN01000024">
    <property type="protein sequence ID" value="ELR72342.1"/>
    <property type="molecule type" value="Genomic_DNA"/>
</dbReference>
<dbReference type="PANTHER" id="PTHR34610">
    <property type="entry name" value="SSL7007 PROTEIN"/>
    <property type="match status" value="1"/>
</dbReference>
<accession>L8JYR0</accession>
<proteinExistence type="predicted"/>
<dbReference type="Pfam" id="PF13470">
    <property type="entry name" value="PIN_3"/>
    <property type="match status" value="1"/>
</dbReference>
<dbReference type="NCBIfam" id="TIGR00305">
    <property type="entry name" value="putative toxin-antitoxin system toxin component, PIN family"/>
    <property type="match status" value="1"/>
</dbReference>
<dbReference type="InterPro" id="IPR029060">
    <property type="entry name" value="PIN-like_dom_sf"/>
</dbReference>
<dbReference type="Proteomes" id="UP000011135">
    <property type="component" value="Unassembled WGS sequence"/>
</dbReference>
<keyword evidence="3" id="KW-1185">Reference proteome</keyword>
<dbReference type="STRING" id="1237149.C900_01624"/>
<evidence type="ECO:0000313" key="2">
    <source>
        <dbReference type="EMBL" id="ELR72342.1"/>
    </source>
</evidence>
<dbReference type="AlphaFoldDB" id="L8JYR0"/>
<organism evidence="2 3">
    <name type="scientific">Fulvivirga imtechensis AK7</name>
    <dbReference type="NCBI Taxonomy" id="1237149"/>
    <lineage>
        <taxon>Bacteria</taxon>
        <taxon>Pseudomonadati</taxon>
        <taxon>Bacteroidota</taxon>
        <taxon>Cytophagia</taxon>
        <taxon>Cytophagales</taxon>
        <taxon>Fulvivirgaceae</taxon>
        <taxon>Fulvivirga</taxon>
    </lineage>
</organism>
<dbReference type="SUPFAM" id="SSF88723">
    <property type="entry name" value="PIN domain-like"/>
    <property type="match status" value="1"/>
</dbReference>
<name>L8JYR0_9BACT</name>
<dbReference type="InterPro" id="IPR002716">
    <property type="entry name" value="PIN_dom"/>
</dbReference>
<gene>
    <name evidence="2" type="ORF">C900_01624</name>
</gene>
<dbReference type="InterPro" id="IPR002850">
    <property type="entry name" value="PIN_toxin-like"/>
</dbReference>
<dbReference type="PATRIC" id="fig|1237149.3.peg.1578"/>
<dbReference type="PANTHER" id="PTHR34610:SF3">
    <property type="entry name" value="SSL7007 PROTEIN"/>
    <property type="match status" value="1"/>
</dbReference>
<sequence length="108" mass="12556">MAKKVRRIIIDTNIWISFLITKDFSQLDKDIFSGRSILIISQKLLDEFLEVIGRPKFKKYFTKDDIISVLSFIDDHADFFQVSSTIDVCRDKKDNFLLSLAVDSQADF</sequence>
<evidence type="ECO:0000259" key="1">
    <source>
        <dbReference type="Pfam" id="PF13470"/>
    </source>
</evidence>
<comment type="caution">
    <text evidence="2">The sequence shown here is derived from an EMBL/GenBank/DDBJ whole genome shotgun (WGS) entry which is preliminary data.</text>
</comment>
<dbReference type="RefSeq" id="WP_009579059.1">
    <property type="nucleotide sequence ID" value="NZ_AMZN01000024.1"/>
</dbReference>
<protein>
    <recommendedName>
        <fullName evidence="1">PIN domain-containing protein</fullName>
    </recommendedName>
</protein>
<feature type="domain" description="PIN" evidence="1">
    <location>
        <begin position="7"/>
        <end position="108"/>
    </location>
</feature>
<dbReference type="eggNOG" id="COG1569">
    <property type="taxonomic scope" value="Bacteria"/>
</dbReference>
<evidence type="ECO:0000313" key="3">
    <source>
        <dbReference type="Proteomes" id="UP000011135"/>
    </source>
</evidence>